<dbReference type="OrthoDB" id="10257202at2759"/>
<dbReference type="Proteomes" id="UP000315496">
    <property type="component" value="Chromosome 1"/>
</dbReference>
<dbReference type="GO" id="GO:0042273">
    <property type="term" value="P:ribosomal large subunit biogenesis"/>
    <property type="evidence" value="ECO:0007669"/>
    <property type="project" value="TreeGrafter"/>
</dbReference>
<protein>
    <submittedName>
        <fullName evidence="5">Noc2p family protein</fullName>
    </submittedName>
</protein>
<feature type="compositionally biased region" description="Basic and acidic residues" evidence="4">
    <location>
        <begin position="681"/>
        <end position="694"/>
    </location>
</feature>
<evidence type="ECO:0000256" key="4">
    <source>
        <dbReference type="SAM" id="MobiDB-lite"/>
    </source>
</evidence>
<dbReference type="AlphaFoldDB" id="A0A4Z1T2P1"/>
<dbReference type="PANTHER" id="PTHR12687:SF4">
    <property type="entry name" value="NUCLEOLAR COMPLEX PROTEIN 2 HOMOLOG"/>
    <property type="match status" value="1"/>
</dbReference>
<evidence type="ECO:0000313" key="5">
    <source>
        <dbReference type="EMBL" id="TNJ29918.1"/>
    </source>
</evidence>
<keyword evidence="6" id="KW-1185">Reference proteome</keyword>
<comment type="caution">
    <text evidence="5">The sequence shown here is derived from an EMBL/GenBank/DDBJ whole genome shotgun (WGS) entry which is preliminary data.</text>
</comment>
<proteinExistence type="inferred from homology"/>
<sequence length="694" mass="79323">MSSTDLSSITVSSLEVSDNYADRQILTLEMVTDLLDDFEGEGITPSDDSVTTLVQYCTLMTDTAEESSKAIIEDGVYSILSSHAASLLPLYLPKITNRDLRQGLMRQLFSSILRLIEDIETSSATEQRMVPTLVRLMTNLLDPTILDNTEREVRPFLRTIIKTIMRLYISDLVLQGFLSQSMAEAHSLTDLLEKETKLKEQSEANEPLLGLACIDLFRHICRSLGSTYSAILQEQEQVRILRLILVTYLQHQRRPLLAQLPGLDLQRNLLIYALSQVDNTLLQALFILLSRELVSHSRASLTGHGNLLFIQGKSKVPKHHPKTRGKTKEKDGLPLQYKNLCSWVHVETLDVIMSLIVTTNCIDLLHPYLDILFSLLDFVPTGLRFYPFRLRIFQMLLRVSERMPNFVFVPMLHVLMEMFIECAKPMKTSGTDINSIGKWRGRVVSESVEGEGFFRTVLSLRALLVAPKDLVDTIDYRRTAFYNTLNLFCRYIRRHEWHPAFPELVQTTIIHLKHLVLGMQRKEPLLGTMFTIKYPPVLRSFYLELQNILDTLRKALSHRASIVRETRLEVDLSSRLLLGADYQSLPALARFEQETRERERKDLPSGRNRQLLDVLIAGYIDTAPEALELQGLDDAKETHEDEENEDSNPDYNDTRPLVSRDHLNNDDDSLSSSLDEDNIPGDEKDILEPLDMTK</sequence>
<keyword evidence="3" id="KW-0539">Nucleus</keyword>
<accession>A0A4Z1T2P1</accession>
<dbReference type="InterPro" id="IPR016024">
    <property type="entry name" value="ARM-type_fold"/>
</dbReference>
<dbReference type="GO" id="GO:0005654">
    <property type="term" value="C:nucleoplasm"/>
    <property type="evidence" value="ECO:0007669"/>
    <property type="project" value="TreeGrafter"/>
</dbReference>
<comment type="similarity">
    <text evidence="2">Belongs to the NOC2 family.</text>
</comment>
<organism evidence="5 6">
    <name type="scientific">Giardia muris</name>
    <dbReference type="NCBI Taxonomy" id="5742"/>
    <lineage>
        <taxon>Eukaryota</taxon>
        <taxon>Metamonada</taxon>
        <taxon>Diplomonadida</taxon>
        <taxon>Hexamitidae</taxon>
        <taxon>Giardiinae</taxon>
        <taxon>Giardia</taxon>
    </lineage>
</organism>
<dbReference type="VEuPathDB" id="GiardiaDB:GMRT_15870"/>
<dbReference type="InterPro" id="IPR005343">
    <property type="entry name" value="Noc2"/>
</dbReference>
<feature type="region of interest" description="Disordered" evidence="4">
    <location>
        <begin position="635"/>
        <end position="694"/>
    </location>
</feature>
<dbReference type="Pfam" id="PF03715">
    <property type="entry name" value="Noc2"/>
    <property type="match status" value="1"/>
</dbReference>
<feature type="compositionally biased region" description="Acidic residues" evidence="4">
    <location>
        <begin position="666"/>
        <end position="680"/>
    </location>
</feature>
<evidence type="ECO:0000256" key="3">
    <source>
        <dbReference type="ARBA" id="ARBA00023242"/>
    </source>
</evidence>
<dbReference type="GO" id="GO:0030691">
    <property type="term" value="C:Noc2p-Noc3p complex"/>
    <property type="evidence" value="ECO:0007669"/>
    <property type="project" value="TreeGrafter"/>
</dbReference>
<dbReference type="GO" id="GO:0030690">
    <property type="term" value="C:Noc1p-Noc2p complex"/>
    <property type="evidence" value="ECO:0007669"/>
    <property type="project" value="TreeGrafter"/>
</dbReference>
<evidence type="ECO:0000256" key="1">
    <source>
        <dbReference type="ARBA" id="ARBA00004123"/>
    </source>
</evidence>
<evidence type="ECO:0000313" key="6">
    <source>
        <dbReference type="Proteomes" id="UP000315496"/>
    </source>
</evidence>
<dbReference type="EMBL" id="VDLU01000001">
    <property type="protein sequence ID" value="TNJ29918.1"/>
    <property type="molecule type" value="Genomic_DNA"/>
</dbReference>
<dbReference type="SUPFAM" id="SSF48371">
    <property type="entry name" value="ARM repeat"/>
    <property type="match status" value="1"/>
</dbReference>
<dbReference type="PANTHER" id="PTHR12687">
    <property type="entry name" value="NUCLEOLAR COMPLEX 2 AND RAD4-RELATED"/>
    <property type="match status" value="1"/>
</dbReference>
<gene>
    <name evidence="5" type="ORF">GMRT_15870</name>
</gene>
<dbReference type="GO" id="GO:0005730">
    <property type="term" value="C:nucleolus"/>
    <property type="evidence" value="ECO:0007669"/>
    <property type="project" value="TreeGrafter"/>
</dbReference>
<comment type="subcellular location">
    <subcellularLocation>
        <location evidence="1">Nucleus</location>
    </subcellularLocation>
</comment>
<reference evidence="5 6" key="1">
    <citation type="submission" date="2019-05" db="EMBL/GenBank/DDBJ databases">
        <title>The compact genome of Giardia muris reveals important steps in the evolution of intestinal protozoan parasites.</title>
        <authorList>
            <person name="Xu F."/>
            <person name="Jimenez-Gonzalez A."/>
            <person name="Einarsson E."/>
            <person name="Astvaldsson A."/>
            <person name="Peirasmaki D."/>
            <person name="Eckmann L."/>
            <person name="Andersson J.O."/>
            <person name="Svard S.G."/>
            <person name="Jerlstrom-Hultqvist J."/>
        </authorList>
    </citation>
    <scope>NUCLEOTIDE SEQUENCE [LARGE SCALE GENOMIC DNA]</scope>
    <source>
        <strain evidence="5 6">Roberts-Thomson</strain>
    </source>
</reference>
<evidence type="ECO:0000256" key="2">
    <source>
        <dbReference type="ARBA" id="ARBA00005907"/>
    </source>
</evidence>
<name>A0A4Z1T2P1_GIAMU</name>